<evidence type="ECO:0000256" key="4">
    <source>
        <dbReference type="ARBA" id="ARBA00022798"/>
    </source>
</evidence>
<evidence type="ECO:0000256" key="6">
    <source>
        <dbReference type="ARBA" id="ARBA00023002"/>
    </source>
</evidence>
<keyword evidence="10" id="KW-1185">Reference proteome</keyword>
<gene>
    <name evidence="9" type="ORF">CH364_16935</name>
</gene>
<dbReference type="OrthoDB" id="9766796at2"/>
<feature type="domain" description="FAD dependent oxidoreductase" evidence="7">
    <location>
        <begin position="20"/>
        <end position="387"/>
    </location>
</feature>
<dbReference type="EMBL" id="NPDX01000006">
    <property type="protein sequence ID" value="PJZ83456.1"/>
    <property type="molecule type" value="Genomic_DNA"/>
</dbReference>
<protein>
    <submittedName>
        <fullName evidence="9">Glycerol-3-phosphate dehydrogenase</fullName>
    </submittedName>
</protein>
<evidence type="ECO:0000313" key="10">
    <source>
        <dbReference type="Proteomes" id="UP000232145"/>
    </source>
</evidence>
<comment type="similarity">
    <text evidence="2">Belongs to the FAD-dependent glycerol-3-phosphate dehydrogenase family.</text>
</comment>
<evidence type="ECO:0000259" key="7">
    <source>
        <dbReference type="Pfam" id="PF01266"/>
    </source>
</evidence>
<dbReference type="InterPro" id="IPR031656">
    <property type="entry name" value="DAO_C"/>
</dbReference>
<dbReference type="Pfam" id="PF01266">
    <property type="entry name" value="DAO"/>
    <property type="match status" value="1"/>
</dbReference>
<dbReference type="PRINTS" id="PR01001">
    <property type="entry name" value="FADG3PDH"/>
</dbReference>
<dbReference type="GO" id="GO:0006071">
    <property type="term" value="P:glycerol metabolic process"/>
    <property type="evidence" value="ECO:0007669"/>
    <property type="project" value="UniProtKB-KW"/>
</dbReference>
<keyword evidence="6" id="KW-0560">Oxidoreductase</keyword>
<accession>A0A2N0AGN2</accession>
<proteinExistence type="inferred from homology"/>
<name>A0A2N0AGN2_9LEPT</name>
<dbReference type="Gene3D" id="3.50.50.60">
    <property type="entry name" value="FAD/NAD(P)-binding domain"/>
    <property type="match status" value="1"/>
</dbReference>
<dbReference type="PANTHER" id="PTHR11985">
    <property type="entry name" value="GLYCEROL-3-PHOSPHATE DEHYDROGENASE"/>
    <property type="match status" value="1"/>
</dbReference>
<dbReference type="SUPFAM" id="SSF51905">
    <property type="entry name" value="FAD/NAD(P)-binding domain"/>
    <property type="match status" value="1"/>
</dbReference>
<organism evidence="9 10">
    <name type="scientific">Leptospira harrisiae</name>
    <dbReference type="NCBI Taxonomy" id="2023189"/>
    <lineage>
        <taxon>Bacteria</taxon>
        <taxon>Pseudomonadati</taxon>
        <taxon>Spirochaetota</taxon>
        <taxon>Spirochaetia</taxon>
        <taxon>Leptospirales</taxon>
        <taxon>Leptospiraceae</taxon>
        <taxon>Leptospira</taxon>
    </lineage>
</organism>
<keyword evidence="3" id="KW-0285">Flavoprotein</keyword>
<dbReference type="Gene3D" id="1.10.8.870">
    <property type="entry name" value="Alpha-glycerophosphate oxidase, cap domain"/>
    <property type="match status" value="1"/>
</dbReference>
<dbReference type="InterPro" id="IPR038299">
    <property type="entry name" value="DAO_C_sf"/>
</dbReference>
<comment type="caution">
    <text evidence="9">The sequence shown here is derived from an EMBL/GenBank/DDBJ whole genome shotgun (WGS) entry which is preliminary data.</text>
</comment>
<evidence type="ECO:0000256" key="1">
    <source>
        <dbReference type="ARBA" id="ARBA00001974"/>
    </source>
</evidence>
<dbReference type="InterPro" id="IPR000447">
    <property type="entry name" value="G3P_DH_FAD-dep"/>
</dbReference>
<dbReference type="Pfam" id="PF16901">
    <property type="entry name" value="DAO_C"/>
    <property type="match status" value="1"/>
</dbReference>
<dbReference type="InterPro" id="IPR006076">
    <property type="entry name" value="FAD-dep_OxRdtase"/>
</dbReference>
<dbReference type="RefSeq" id="WP_100745051.1">
    <property type="nucleotide sequence ID" value="NZ_NPDW01000003.1"/>
</dbReference>
<dbReference type="GO" id="GO:0004368">
    <property type="term" value="F:glycerol-3-phosphate dehydrogenase (quinone) activity"/>
    <property type="evidence" value="ECO:0007669"/>
    <property type="project" value="InterPro"/>
</dbReference>
<dbReference type="Gene3D" id="3.30.9.10">
    <property type="entry name" value="D-Amino Acid Oxidase, subunit A, domain 2"/>
    <property type="match status" value="1"/>
</dbReference>
<keyword evidence="4" id="KW-0319">Glycerol metabolism</keyword>
<sequence>MKQITKNESSRLSHLKSEYDIIIIGGGITGANVLWDATLRGYNCLLVEKNDYASGTSQATSKLIHGGLRYLKNLEFGLVRESLSERRYLAKISPHAVRPMGFIIPIRSLFQRILLFFGMELYNALSFDRNREIDADVQLPRYRWNSLGETIYKVLGLDRKSLKGSFQYYDYANPNPEKHTTEFILSAKEKGAHAFNYLAVTTLKKQNSGGYTVGLTDSLTGKKVLVSTKVVVNSAGPWADVIESMTGVTAEKKLVRSKGIHAVVRNICGNECAVLSKRDGSHLFVIPWRGKTIVGTTDTAYGDDPDAFKVKQSEIVELLDEVNYSFGFAKLTLKDVDYYYGGLRPLVEDPGSTEGTYSASRKSEIFHYENEGFPGFFSALGGKYTTSRAVAENLVNAIDTYTKGQESPCATKFTPLLGGRYQSLKELVNELQLKYTKSSGSKIETLARRYGSVTWKILSIEGKEFYRIPNGEIYYEEEVEYMLTHEDIFHLTDFYFRRSGVGTVGTLDSAERTRLDKKIAKILGWNADRLKMETKLVDERYKWFVD</sequence>
<comment type="cofactor">
    <cofactor evidence="1">
        <name>FAD</name>
        <dbReference type="ChEBI" id="CHEBI:57692"/>
    </cofactor>
</comment>
<keyword evidence="5" id="KW-0274">FAD</keyword>
<dbReference type="AlphaFoldDB" id="A0A2N0AGN2"/>
<reference evidence="9 10" key="1">
    <citation type="submission" date="2017-07" db="EMBL/GenBank/DDBJ databases">
        <title>Leptospira spp. isolated from tropical soils.</title>
        <authorList>
            <person name="Thibeaux R."/>
            <person name="Iraola G."/>
            <person name="Ferres I."/>
            <person name="Bierque E."/>
            <person name="Girault D."/>
            <person name="Soupe-Gilbert M.-E."/>
            <person name="Picardeau M."/>
            <person name="Goarant C."/>
        </authorList>
    </citation>
    <scope>NUCLEOTIDE SEQUENCE [LARGE SCALE GENOMIC DNA]</scope>
    <source>
        <strain evidence="9 10">FH2-B-A1</strain>
    </source>
</reference>
<dbReference type="GO" id="GO:0046168">
    <property type="term" value="P:glycerol-3-phosphate catabolic process"/>
    <property type="evidence" value="ECO:0007669"/>
    <property type="project" value="TreeGrafter"/>
</dbReference>
<dbReference type="Proteomes" id="UP000232145">
    <property type="component" value="Unassembled WGS sequence"/>
</dbReference>
<evidence type="ECO:0000259" key="8">
    <source>
        <dbReference type="Pfam" id="PF16901"/>
    </source>
</evidence>
<dbReference type="InterPro" id="IPR036188">
    <property type="entry name" value="FAD/NAD-bd_sf"/>
</dbReference>
<evidence type="ECO:0000256" key="2">
    <source>
        <dbReference type="ARBA" id="ARBA00007330"/>
    </source>
</evidence>
<dbReference type="PANTHER" id="PTHR11985:SF35">
    <property type="entry name" value="ANAEROBIC GLYCEROL-3-PHOSPHATE DEHYDROGENASE SUBUNIT A"/>
    <property type="match status" value="1"/>
</dbReference>
<evidence type="ECO:0000256" key="5">
    <source>
        <dbReference type="ARBA" id="ARBA00022827"/>
    </source>
</evidence>
<evidence type="ECO:0000256" key="3">
    <source>
        <dbReference type="ARBA" id="ARBA00022630"/>
    </source>
</evidence>
<feature type="domain" description="Alpha-glycerophosphate oxidase C-terminal" evidence="8">
    <location>
        <begin position="409"/>
        <end position="529"/>
    </location>
</feature>
<evidence type="ECO:0000313" key="9">
    <source>
        <dbReference type="EMBL" id="PJZ83456.1"/>
    </source>
</evidence>